<geneLocation type="plasmid" evidence="2">
    <name>pVAPN1572</name>
</geneLocation>
<feature type="transmembrane region" description="Helical" evidence="1">
    <location>
        <begin position="29"/>
        <end position="50"/>
    </location>
</feature>
<evidence type="ECO:0000313" key="2">
    <source>
        <dbReference type="EMBL" id="ARX60072.1"/>
    </source>
</evidence>
<dbReference type="AlphaFoldDB" id="A0A1Z1UX48"/>
<name>A0A1Z1UX48_RHOHA</name>
<protein>
    <submittedName>
        <fullName evidence="2">Putative integral membrane protein</fullName>
    </submittedName>
</protein>
<keyword evidence="1" id="KW-1133">Transmembrane helix</keyword>
<evidence type="ECO:0000256" key="1">
    <source>
        <dbReference type="SAM" id="Phobius"/>
    </source>
</evidence>
<accession>A0A1Z1UX48</accession>
<dbReference type="EMBL" id="KX443401">
    <property type="protein sequence ID" value="ARX60072.1"/>
    <property type="molecule type" value="Genomic_DNA"/>
</dbReference>
<feature type="transmembrane region" description="Helical" evidence="1">
    <location>
        <begin position="56"/>
        <end position="74"/>
    </location>
</feature>
<keyword evidence="1" id="KW-0812">Transmembrane</keyword>
<keyword evidence="2" id="KW-0614">Plasmid</keyword>
<reference evidence="2" key="1">
    <citation type="journal article" date="2017" name="Genome Biol. Evol.">
        <title>Comparative Genomics of Rhodococcus equi Virulence Plasmids Indicates Host-Driven Evolution of the vap Pathogenicity Island.</title>
        <authorList>
            <person name="MacArthur I."/>
            <person name="Anastasi E."/>
            <person name="Alvarez S."/>
            <person name="Scortti M."/>
            <person name="Vazquez-Boland J.A."/>
        </authorList>
    </citation>
    <scope>NUCLEOTIDE SEQUENCE</scope>
    <source>
        <strain evidence="2">PAM1572</strain>
        <plasmid evidence="2">pVAPN1572</plasmid>
    </source>
</reference>
<keyword evidence="1" id="KW-0472">Membrane</keyword>
<organism evidence="2">
    <name type="scientific">Rhodococcus hoagii</name>
    <name type="common">Corynebacterium equii</name>
    <dbReference type="NCBI Taxonomy" id="43767"/>
    <lineage>
        <taxon>Bacteria</taxon>
        <taxon>Bacillati</taxon>
        <taxon>Actinomycetota</taxon>
        <taxon>Actinomycetes</taxon>
        <taxon>Mycobacteriales</taxon>
        <taxon>Nocardiaceae</taxon>
        <taxon>Prescottella</taxon>
    </lineage>
</organism>
<dbReference type="RefSeq" id="WP_172687762.1">
    <property type="nucleotide sequence ID" value="NZ_KX443401.1"/>
</dbReference>
<proteinExistence type="predicted"/>
<gene>
    <name evidence="2" type="ORF">pVAPN1572_0350</name>
</gene>
<sequence>MIDNDDLLHRVDRHYLGPTGFTLPFRLRYAAVGLGITIFVTVFVLARAIVHVPLGFKSIVLMAALAVILTGRLTKFVNADRPIRSVFKAAWNDLNAPRPPKPGQTVVLRIPATIRAQRSAPASAPTEGEFPR</sequence>